<dbReference type="InterPro" id="IPR011990">
    <property type="entry name" value="TPR-like_helical_dom_sf"/>
</dbReference>
<accession>A0A6L9MGG7</accession>
<dbReference type="Gene3D" id="1.25.40.10">
    <property type="entry name" value="Tetratricopeptide repeat domain"/>
    <property type="match status" value="1"/>
</dbReference>
<dbReference type="AlphaFoldDB" id="A0A6L9MGG7"/>
<evidence type="ECO:0000313" key="1">
    <source>
        <dbReference type="EMBL" id="NDV86620.1"/>
    </source>
</evidence>
<evidence type="ECO:0000313" key="2">
    <source>
        <dbReference type="Proteomes" id="UP000476332"/>
    </source>
</evidence>
<comment type="caution">
    <text evidence="1">The sequence shown here is derived from an EMBL/GenBank/DDBJ whole genome shotgun (WGS) entry which is preliminary data.</text>
</comment>
<gene>
    <name evidence="1" type="ORF">GTW51_07895</name>
</gene>
<dbReference type="Proteomes" id="UP000476332">
    <property type="component" value="Unassembled WGS sequence"/>
</dbReference>
<sequence length="87" mass="9692">MDFQNYADEAANGALFVGADLLFDLGMRAALGRDGAVDRVAAHMYFNLADRKGCERAAFHRQDMAGQMTRSEIATALRSAREWLTRH</sequence>
<dbReference type="EMBL" id="JAAAMJ010000004">
    <property type="protein sequence ID" value="NDV86620.1"/>
    <property type="molecule type" value="Genomic_DNA"/>
</dbReference>
<proteinExistence type="predicted"/>
<reference evidence="1 2" key="1">
    <citation type="submission" date="2020-01" db="EMBL/GenBank/DDBJ databases">
        <title>Genomes of bacteria type strains.</title>
        <authorList>
            <person name="Chen J."/>
            <person name="Zhu S."/>
            <person name="Chen J."/>
        </authorList>
    </citation>
    <scope>NUCLEOTIDE SEQUENCE [LARGE SCALE GENOMIC DNA]</scope>
    <source>
        <strain evidence="1 2">KCTC 52919</strain>
    </source>
</reference>
<keyword evidence="2" id="KW-1185">Reference proteome</keyword>
<organism evidence="1 2">
    <name type="scientific">Aurantimonas aggregata</name>
    <dbReference type="NCBI Taxonomy" id="2047720"/>
    <lineage>
        <taxon>Bacteria</taxon>
        <taxon>Pseudomonadati</taxon>
        <taxon>Pseudomonadota</taxon>
        <taxon>Alphaproteobacteria</taxon>
        <taxon>Hyphomicrobiales</taxon>
        <taxon>Aurantimonadaceae</taxon>
        <taxon>Aurantimonas</taxon>
    </lineage>
</organism>
<protein>
    <submittedName>
        <fullName evidence="1">Sel1 repeat family protein</fullName>
    </submittedName>
</protein>
<name>A0A6L9MGG7_9HYPH</name>